<comment type="caution">
    <text evidence="1">The sequence shown here is derived from an EMBL/GenBank/DDBJ whole genome shotgun (WGS) entry which is preliminary data.</text>
</comment>
<evidence type="ECO:0000313" key="1">
    <source>
        <dbReference type="EMBL" id="MBB5704851.1"/>
    </source>
</evidence>
<proteinExistence type="predicted"/>
<gene>
    <name evidence="1" type="ORF">FHR21_000176</name>
</gene>
<dbReference type="EMBL" id="JACIJH010000001">
    <property type="protein sequence ID" value="MBB5704851.1"/>
    <property type="molecule type" value="Genomic_DNA"/>
</dbReference>
<name>A0A7W9EQI1_9SPHN</name>
<keyword evidence="2" id="KW-1185">Reference proteome</keyword>
<protein>
    <submittedName>
        <fullName evidence="1">Uncharacterized protein</fullName>
    </submittedName>
</protein>
<sequence length="114" mass="12677">MSWLRRSGRALDLDPRHDGIDTADLSVTVTNKSRRRVEQIALREPDGIERDSDAFGYDGLAPGRQRTFTVAGGAGVCTYEISVLFEEKDEDCCSDPLPIGQQNLCDDPRIIIHD</sequence>
<evidence type="ECO:0000313" key="2">
    <source>
        <dbReference type="Proteomes" id="UP000537161"/>
    </source>
</evidence>
<dbReference type="AlphaFoldDB" id="A0A7W9EQI1"/>
<reference evidence="1 2" key="1">
    <citation type="submission" date="2020-08" db="EMBL/GenBank/DDBJ databases">
        <title>Genomic Encyclopedia of Type Strains, Phase IV (KMG-IV): sequencing the most valuable type-strain genomes for metagenomic binning, comparative biology and taxonomic classification.</title>
        <authorList>
            <person name="Goeker M."/>
        </authorList>
    </citation>
    <scope>NUCLEOTIDE SEQUENCE [LARGE SCALE GENOMIC DNA]</scope>
    <source>
        <strain evidence="1 2">DSM 27163</strain>
    </source>
</reference>
<organism evidence="1 2">
    <name type="scientific">Sphingopyxis panaciterrulae</name>
    <dbReference type="NCBI Taxonomy" id="462372"/>
    <lineage>
        <taxon>Bacteria</taxon>
        <taxon>Pseudomonadati</taxon>
        <taxon>Pseudomonadota</taxon>
        <taxon>Alphaproteobacteria</taxon>
        <taxon>Sphingomonadales</taxon>
        <taxon>Sphingomonadaceae</taxon>
        <taxon>Sphingopyxis</taxon>
    </lineage>
</organism>
<dbReference type="Proteomes" id="UP000537161">
    <property type="component" value="Unassembled WGS sequence"/>
</dbReference>
<dbReference type="RefSeq" id="WP_184094371.1">
    <property type="nucleotide sequence ID" value="NZ_JACIJH010000001.1"/>
</dbReference>
<accession>A0A7W9EQI1</accession>